<keyword evidence="1" id="KW-0813">Transport</keyword>
<dbReference type="EMBL" id="BARW01027478">
    <property type="protein sequence ID" value="GAJ15764.1"/>
    <property type="molecule type" value="Genomic_DNA"/>
</dbReference>
<dbReference type="CDD" id="cd03219">
    <property type="entry name" value="ABC_Mj1267_LivG_branched"/>
    <property type="match status" value="1"/>
</dbReference>
<feature type="domain" description="ABC transporter" evidence="4">
    <location>
        <begin position="6"/>
        <end position="253"/>
    </location>
</feature>
<evidence type="ECO:0000256" key="1">
    <source>
        <dbReference type="ARBA" id="ARBA00022448"/>
    </source>
</evidence>
<name>X1UE27_9ZZZZ</name>
<dbReference type="PROSITE" id="PS00211">
    <property type="entry name" value="ABC_TRANSPORTER_1"/>
    <property type="match status" value="1"/>
</dbReference>
<evidence type="ECO:0000313" key="5">
    <source>
        <dbReference type="EMBL" id="GAJ15764.1"/>
    </source>
</evidence>
<dbReference type="SMART" id="SM00382">
    <property type="entry name" value="AAA"/>
    <property type="match status" value="1"/>
</dbReference>
<reference evidence="5" key="1">
    <citation type="journal article" date="2014" name="Front. Microbiol.">
        <title>High frequency of phylogenetically diverse reductive dehalogenase-homologous genes in deep subseafloor sedimentary metagenomes.</title>
        <authorList>
            <person name="Kawai M."/>
            <person name="Futagami T."/>
            <person name="Toyoda A."/>
            <person name="Takaki Y."/>
            <person name="Nishi S."/>
            <person name="Hori S."/>
            <person name="Arai W."/>
            <person name="Tsubouchi T."/>
            <person name="Morono Y."/>
            <person name="Uchiyama I."/>
            <person name="Ito T."/>
            <person name="Fujiyama A."/>
            <person name="Inagaki F."/>
            <person name="Takami H."/>
        </authorList>
    </citation>
    <scope>NUCLEOTIDE SEQUENCE</scope>
    <source>
        <strain evidence="5">Expedition CK06-06</strain>
    </source>
</reference>
<dbReference type="InterPro" id="IPR027417">
    <property type="entry name" value="P-loop_NTPase"/>
</dbReference>
<sequence>MEEALLRIKEVSKHFGGVYAVNGVSLDINHGGICGLVGPNGSGKTTLFNTILGLHRPDQGAIYFKGKCINNLAPHQIYELGVVNAFQIPRLFHSLSVLDNMLVAARGQQGDKLFNSLFLRGRWQEQEKGLIEEALDILELVELDHLAFSPAGELSGGQRKLLEVARGLMAKPRLLLLDEPAAGINPELGKRIFQKLKDFSHNGIAFFIVEHRLEILFQFASWVYVMDKGKIVIAGQPQALIDDPAFYAIYLGEE</sequence>
<dbReference type="InterPro" id="IPR003593">
    <property type="entry name" value="AAA+_ATPase"/>
</dbReference>
<dbReference type="PROSITE" id="PS50893">
    <property type="entry name" value="ABC_TRANSPORTER_2"/>
    <property type="match status" value="1"/>
</dbReference>
<keyword evidence="2" id="KW-0547">Nucleotide-binding</keyword>
<dbReference type="PANTHER" id="PTHR45772:SF9">
    <property type="entry name" value="CONSERVED COMPONENT OF ABC TRANSPORTER FOR NATURAL AMINO ACIDS"/>
    <property type="match status" value="1"/>
</dbReference>
<dbReference type="GO" id="GO:0005524">
    <property type="term" value="F:ATP binding"/>
    <property type="evidence" value="ECO:0007669"/>
    <property type="project" value="UniProtKB-KW"/>
</dbReference>
<keyword evidence="3" id="KW-0067">ATP-binding</keyword>
<dbReference type="Pfam" id="PF00005">
    <property type="entry name" value="ABC_tran"/>
    <property type="match status" value="1"/>
</dbReference>
<dbReference type="InterPro" id="IPR017871">
    <property type="entry name" value="ABC_transporter-like_CS"/>
</dbReference>
<evidence type="ECO:0000256" key="2">
    <source>
        <dbReference type="ARBA" id="ARBA00022741"/>
    </source>
</evidence>
<dbReference type="Gene3D" id="3.40.50.300">
    <property type="entry name" value="P-loop containing nucleotide triphosphate hydrolases"/>
    <property type="match status" value="1"/>
</dbReference>
<dbReference type="GO" id="GO:0016887">
    <property type="term" value="F:ATP hydrolysis activity"/>
    <property type="evidence" value="ECO:0007669"/>
    <property type="project" value="InterPro"/>
</dbReference>
<organism evidence="5">
    <name type="scientific">marine sediment metagenome</name>
    <dbReference type="NCBI Taxonomy" id="412755"/>
    <lineage>
        <taxon>unclassified sequences</taxon>
        <taxon>metagenomes</taxon>
        <taxon>ecological metagenomes</taxon>
    </lineage>
</organism>
<comment type="caution">
    <text evidence="5">The sequence shown here is derived from an EMBL/GenBank/DDBJ whole genome shotgun (WGS) entry which is preliminary data.</text>
</comment>
<evidence type="ECO:0000256" key="3">
    <source>
        <dbReference type="ARBA" id="ARBA00022840"/>
    </source>
</evidence>
<dbReference type="PANTHER" id="PTHR45772">
    <property type="entry name" value="CONSERVED COMPONENT OF ABC TRANSPORTER FOR NATURAL AMINO ACIDS-RELATED"/>
    <property type="match status" value="1"/>
</dbReference>
<evidence type="ECO:0000259" key="4">
    <source>
        <dbReference type="PROSITE" id="PS50893"/>
    </source>
</evidence>
<dbReference type="AlphaFoldDB" id="X1UE27"/>
<proteinExistence type="predicted"/>
<accession>X1UE27</accession>
<dbReference type="InterPro" id="IPR003439">
    <property type="entry name" value="ABC_transporter-like_ATP-bd"/>
</dbReference>
<protein>
    <recommendedName>
        <fullName evidence="4">ABC transporter domain-containing protein</fullName>
    </recommendedName>
</protein>
<dbReference type="SUPFAM" id="SSF52540">
    <property type="entry name" value="P-loop containing nucleoside triphosphate hydrolases"/>
    <property type="match status" value="1"/>
</dbReference>
<gene>
    <name evidence="5" type="ORF">S12H4_44577</name>
</gene>
<dbReference type="GO" id="GO:0005886">
    <property type="term" value="C:plasma membrane"/>
    <property type="evidence" value="ECO:0007669"/>
    <property type="project" value="TreeGrafter"/>
</dbReference>
<dbReference type="InterPro" id="IPR051120">
    <property type="entry name" value="ABC_AA/LPS_Transport"/>
</dbReference>